<evidence type="ECO:0000256" key="1">
    <source>
        <dbReference type="SAM" id="MobiDB-lite"/>
    </source>
</evidence>
<evidence type="ECO:0000256" key="3">
    <source>
        <dbReference type="SAM" id="SignalP"/>
    </source>
</evidence>
<feature type="transmembrane region" description="Helical" evidence="2">
    <location>
        <begin position="408"/>
        <end position="432"/>
    </location>
</feature>
<feature type="chain" id="PRO_5044665553" evidence="3">
    <location>
        <begin position="25"/>
        <end position="467"/>
    </location>
</feature>
<dbReference type="Pfam" id="PF01390">
    <property type="entry name" value="SEA"/>
    <property type="match status" value="2"/>
</dbReference>
<evidence type="ECO:0000313" key="5">
    <source>
        <dbReference type="Proteomes" id="UP000694845"/>
    </source>
</evidence>
<feature type="compositionally biased region" description="Polar residues" evidence="1">
    <location>
        <begin position="452"/>
        <end position="467"/>
    </location>
</feature>
<evidence type="ECO:0000256" key="2">
    <source>
        <dbReference type="SAM" id="Phobius"/>
    </source>
</evidence>
<sequence length="467" mass="48835">MDTFKFPVCVFLIVVCVMGIPTHAQTASTVTMISDDATATSMMSFTEGTTEAGTELMTTPVTSPGIGSTDGVSTQATTGGVTSDAPSTSSTERKATSDAVQTTGGRATSDASSTRPTGVPTTPATTTKPPPRKEFEGEIRILTINGTEADFSAGNYEDPNSMEYMDLSGKLCNAVEAAVNDSIKGGSLVNCSVTKFTKGSIVATFRLGFLGETGDISTELTQILKDAFTTSTDPRINILEVDTSSIKFSEGSIPGETTPRPTAKVTTETPRKDFEGEMKIEEINGTKADFNAGDYGNSNSQDYKELSEDVCTAVETAVKDSNTGKNLENCKVTKFASGSIVATFELGFPVGTGDISKDLIEVLQGAFTNSTDPRINLFKVDTSSITLKEVSKTTVAPNPDPEGLSPGAIAGIVVGSVAAVAVVVVIVVVFAVKSKRESAKVGSLDEEELRPTSRQSKQADQNSNSSA</sequence>
<dbReference type="PROSITE" id="PS50024">
    <property type="entry name" value="SEA"/>
    <property type="match status" value="2"/>
</dbReference>
<feature type="compositionally biased region" description="Polar residues" evidence="1">
    <location>
        <begin position="98"/>
        <end position="113"/>
    </location>
</feature>
<gene>
    <name evidence="6 7" type="primary">LOC110979306</name>
</gene>
<dbReference type="RefSeq" id="XP_022090680.1">
    <property type="nucleotide sequence ID" value="XM_022234988.1"/>
</dbReference>
<keyword evidence="2" id="KW-0812">Transmembrane</keyword>
<keyword evidence="5" id="KW-1185">Reference proteome</keyword>
<reference evidence="6 7" key="1">
    <citation type="submission" date="2025-04" db="UniProtKB">
        <authorList>
            <consortium name="RefSeq"/>
        </authorList>
    </citation>
    <scope>IDENTIFICATION</scope>
</reference>
<feature type="compositionally biased region" description="Low complexity" evidence="1">
    <location>
        <begin position="114"/>
        <end position="127"/>
    </location>
</feature>
<dbReference type="InterPro" id="IPR000082">
    <property type="entry name" value="SEA_dom"/>
</dbReference>
<feature type="compositionally biased region" description="Polar residues" evidence="1">
    <location>
        <begin position="50"/>
        <end position="90"/>
    </location>
</feature>
<dbReference type="Gene3D" id="3.30.70.960">
    <property type="entry name" value="SEA domain"/>
    <property type="match status" value="1"/>
</dbReference>
<dbReference type="InterPro" id="IPR036364">
    <property type="entry name" value="SEA_dom_sf"/>
</dbReference>
<evidence type="ECO:0000259" key="4">
    <source>
        <dbReference type="PROSITE" id="PS50024"/>
    </source>
</evidence>
<keyword evidence="2" id="KW-1133">Transmembrane helix</keyword>
<feature type="region of interest" description="Disordered" evidence="1">
    <location>
        <begin position="249"/>
        <end position="268"/>
    </location>
</feature>
<dbReference type="GeneID" id="110979306"/>
<keyword evidence="3" id="KW-0732">Signal</keyword>
<dbReference type="RefSeq" id="XP_022090681.1">
    <property type="nucleotide sequence ID" value="XM_022234989.1"/>
</dbReference>
<feature type="region of interest" description="Disordered" evidence="1">
    <location>
        <begin position="436"/>
        <end position="467"/>
    </location>
</feature>
<dbReference type="SUPFAM" id="SSF82671">
    <property type="entry name" value="SEA domain"/>
    <property type="match status" value="2"/>
</dbReference>
<keyword evidence="2" id="KW-0472">Membrane</keyword>
<dbReference type="OMA" id="CEVLRFT"/>
<name>A0A8B7YE58_ACAPL</name>
<evidence type="ECO:0000313" key="7">
    <source>
        <dbReference type="RefSeq" id="XP_022090681.1"/>
    </source>
</evidence>
<feature type="region of interest" description="Disordered" evidence="1">
    <location>
        <begin position="50"/>
        <end position="132"/>
    </location>
</feature>
<evidence type="ECO:0000313" key="6">
    <source>
        <dbReference type="RefSeq" id="XP_022090680.1"/>
    </source>
</evidence>
<dbReference type="AlphaFoldDB" id="A0A8B7YE58"/>
<dbReference type="OrthoDB" id="10236871at2759"/>
<feature type="domain" description="SEA" evidence="4">
    <location>
        <begin position="270"/>
        <end position="392"/>
    </location>
</feature>
<dbReference type="Proteomes" id="UP000694845">
    <property type="component" value="Unplaced"/>
</dbReference>
<protein>
    <submittedName>
        <fullName evidence="6">Uncharacterized protein LOC110979306 isoform X1</fullName>
    </submittedName>
    <submittedName>
        <fullName evidence="7">Uncharacterized protein LOC110979306 isoform X2</fullName>
    </submittedName>
</protein>
<dbReference type="KEGG" id="aplc:110979306"/>
<organism evidence="5 6">
    <name type="scientific">Acanthaster planci</name>
    <name type="common">Crown-of-thorns starfish</name>
    <dbReference type="NCBI Taxonomy" id="133434"/>
    <lineage>
        <taxon>Eukaryota</taxon>
        <taxon>Metazoa</taxon>
        <taxon>Echinodermata</taxon>
        <taxon>Eleutherozoa</taxon>
        <taxon>Asterozoa</taxon>
        <taxon>Asteroidea</taxon>
        <taxon>Valvatacea</taxon>
        <taxon>Valvatida</taxon>
        <taxon>Acanthasteridae</taxon>
        <taxon>Acanthaster</taxon>
    </lineage>
</organism>
<proteinExistence type="predicted"/>
<feature type="signal peptide" evidence="3">
    <location>
        <begin position="1"/>
        <end position="24"/>
    </location>
</feature>
<accession>A0A8B7YE58</accession>
<feature type="domain" description="SEA" evidence="4">
    <location>
        <begin position="131"/>
        <end position="253"/>
    </location>
</feature>